<dbReference type="EMBL" id="QKWK01000001">
    <property type="protein sequence ID" value="TXT15527.1"/>
    <property type="molecule type" value="Genomic_DNA"/>
</dbReference>
<organism evidence="2 3">
    <name type="scientific">Vanrija humicola</name>
    <name type="common">Yeast</name>
    <name type="synonym">Cryptococcus humicola</name>
    <dbReference type="NCBI Taxonomy" id="5417"/>
    <lineage>
        <taxon>Eukaryota</taxon>
        <taxon>Fungi</taxon>
        <taxon>Dikarya</taxon>
        <taxon>Basidiomycota</taxon>
        <taxon>Agaricomycotina</taxon>
        <taxon>Tremellomycetes</taxon>
        <taxon>Trichosporonales</taxon>
        <taxon>Trichosporonaceae</taxon>
        <taxon>Vanrija</taxon>
    </lineage>
</organism>
<dbReference type="SUPFAM" id="SSF54518">
    <property type="entry name" value="Tubby C-terminal domain-like"/>
    <property type="match status" value="1"/>
</dbReference>
<dbReference type="Pfam" id="PF04525">
    <property type="entry name" value="LOR"/>
    <property type="match status" value="1"/>
</dbReference>
<dbReference type="Gene3D" id="2.40.160.200">
    <property type="entry name" value="LURP1-related"/>
    <property type="match status" value="1"/>
</dbReference>
<evidence type="ECO:0000313" key="3">
    <source>
        <dbReference type="Proteomes" id="UP000473826"/>
    </source>
</evidence>
<dbReference type="PANTHER" id="PTHR31087">
    <property type="match status" value="1"/>
</dbReference>
<dbReference type="OrthoDB" id="97518at2759"/>
<proteinExistence type="inferred from homology"/>
<accession>A0A7D8ZZB9</accession>
<comment type="similarity">
    <text evidence="1">Belongs to the LOR family.</text>
</comment>
<keyword evidence="3" id="KW-1185">Reference proteome</keyword>
<name>A0A7D8ZZB9_VANHU</name>
<protein>
    <recommendedName>
        <fullName evidence="4">Tubby C-terminal domain-containing protein</fullName>
    </recommendedName>
</protein>
<evidence type="ECO:0008006" key="4">
    <source>
        <dbReference type="Google" id="ProtNLM"/>
    </source>
</evidence>
<gene>
    <name evidence="2" type="ORF">VHUM_00030</name>
</gene>
<dbReference type="InterPro" id="IPR007612">
    <property type="entry name" value="LOR"/>
</dbReference>
<dbReference type="PANTHER" id="PTHR31087:SF161">
    <property type="entry name" value="TUBBY C 2 FAMILY PROTEIN"/>
    <property type="match status" value="1"/>
</dbReference>
<comment type="caution">
    <text evidence="2">The sequence shown here is derived from an EMBL/GenBank/DDBJ whole genome shotgun (WGS) entry which is preliminary data.</text>
</comment>
<evidence type="ECO:0000256" key="1">
    <source>
        <dbReference type="ARBA" id="ARBA00005437"/>
    </source>
</evidence>
<evidence type="ECO:0000313" key="2">
    <source>
        <dbReference type="EMBL" id="TXT15527.1"/>
    </source>
</evidence>
<reference evidence="2 3" key="1">
    <citation type="journal article" date="2019" name="PLoS Genet.">
        <title>Convergent evolution of linked mating-type loci in basidiomycete fungi.</title>
        <authorList>
            <person name="Sun S."/>
            <person name="Coelho M.A."/>
            <person name="Heitman J."/>
            <person name="Nowrousian M."/>
        </authorList>
    </citation>
    <scope>NUCLEOTIDE SEQUENCE [LARGE SCALE GENOMIC DNA]</scope>
    <source>
        <strain evidence="2 3">CBS 4282</strain>
    </source>
</reference>
<dbReference type="InterPro" id="IPR025659">
    <property type="entry name" value="Tubby-like_C"/>
</dbReference>
<dbReference type="AlphaFoldDB" id="A0A7D8ZZB9"/>
<sequence>MAPGYIFSDGPKTLAPVHPPVGVFPGYIAQQPTTLVLKEKVLSWSGDDFGVKDQNGNVVVRVAGKVMSLRQRKVITDASGQTLFVLKNKILTIMKKFIGEDADGKPLFEVHHKLGIKTKVEITFNNVATKTPGKLTLKGDMWGGNADILNENGQVVAQIHRDLWNKRDFFADKQTYYVWVPPGVDLALIAAICVAFDEIKNEKNNH</sequence>
<dbReference type="Proteomes" id="UP000473826">
    <property type="component" value="Unassembled WGS sequence"/>
</dbReference>
<dbReference type="InterPro" id="IPR038595">
    <property type="entry name" value="LOR_sf"/>
</dbReference>